<dbReference type="AlphaFoldDB" id="A0A3S4ZVP7"/>
<protein>
    <submittedName>
        <fullName evidence="2">Uncharacterized protein</fullName>
    </submittedName>
</protein>
<feature type="region of interest" description="Disordered" evidence="1">
    <location>
        <begin position="82"/>
        <end position="110"/>
    </location>
</feature>
<keyword evidence="3" id="KW-1185">Reference proteome</keyword>
<evidence type="ECO:0000313" key="3">
    <source>
        <dbReference type="Proteomes" id="UP000784294"/>
    </source>
</evidence>
<gene>
    <name evidence="2" type="ORF">PXEA_LOCUS6628</name>
</gene>
<reference evidence="2" key="1">
    <citation type="submission" date="2018-11" db="EMBL/GenBank/DDBJ databases">
        <authorList>
            <consortium name="Pathogen Informatics"/>
        </authorList>
    </citation>
    <scope>NUCLEOTIDE SEQUENCE</scope>
</reference>
<feature type="compositionally biased region" description="Low complexity" evidence="1">
    <location>
        <begin position="50"/>
        <end position="59"/>
    </location>
</feature>
<evidence type="ECO:0000256" key="1">
    <source>
        <dbReference type="SAM" id="MobiDB-lite"/>
    </source>
</evidence>
<proteinExistence type="predicted"/>
<dbReference type="InterPro" id="IPR029149">
    <property type="entry name" value="Creatin/AminoP/Spt16_N"/>
</dbReference>
<dbReference type="Gene3D" id="3.40.350.10">
    <property type="entry name" value="Creatinase/prolidase N-terminal domain"/>
    <property type="match status" value="1"/>
</dbReference>
<dbReference type="EMBL" id="CAAALY010016982">
    <property type="protein sequence ID" value="VEL13188.1"/>
    <property type="molecule type" value="Genomic_DNA"/>
</dbReference>
<organism evidence="2 3">
    <name type="scientific">Protopolystoma xenopodis</name>
    <dbReference type="NCBI Taxonomy" id="117903"/>
    <lineage>
        <taxon>Eukaryota</taxon>
        <taxon>Metazoa</taxon>
        <taxon>Spiralia</taxon>
        <taxon>Lophotrochozoa</taxon>
        <taxon>Platyhelminthes</taxon>
        <taxon>Monogenea</taxon>
        <taxon>Polyopisthocotylea</taxon>
        <taxon>Polystomatidea</taxon>
        <taxon>Polystomatidae</taxon>
        <taxon>Protopolystoma</taxon>
    </lineage>
</organism>
<accession>A0A3S4ZVP7</accession>
<sequence>MPTGMPNIPRQAAWLAKSTKPGAVIGFDPQQLPHFSWRQLVSELREAESESLNASNENSQIVHSSHEQPIGLNALEVGEARPAYTRRRRYQSPGQVETNLNLGEYRSSAT</sequence>
<dbReference type="Proteomes" id="UP000784294">
    <property type="component" value="Unassembled WGS sequence"/>
</dbReference>
<feature type="region of interest" description="Disordered" evidence="1">
    <location>
        <begin position="48"/>
        <end position="67"/>
    </location>
</feature>
<name>A0A3S4ZVP7_9PLAT</name>
<comment type="caution">
    <text evidence="2">The sequence shown here is derived from an EMBL/GenBank/DDBJ whole genome shotgun (WGS) entry which is preliminary data.</text>
</comment>
<feature type="compositionally biased region" description="Polar residues" evidence="1">
    <location>
        <begin position="92"/>
        <end position="110"/>
    </location>
</feature>
<evidence type="ECO:0000313" key="2">
    <source>
        <dbReference type="EMBL" id="VEL13188.1"/>
    </source>
</evidence>